<comment type="caution">
    <text evidence="2">The sequence shown here is derived from an EMBL/GenBank/DDBJ whole genome shotgun (WGS) entry which is preliminary data.</text>
</comment>
<keyword evidence="3" id="KW-1185">Reference proteome</keyword>
<accession>A0AAV4M6L7</accession>
<dbReference type="GO" id="GO:0003824">
    <property type="term" value="F:catalytic activity"/>
    <property type="evidence" value="ECO:0007669"/>
    <property type="project" value="InterPro"/>
</dbReference>
<dbReference type="SUPFAM" id="SSF56219">
    <property type="entry name" value="DNase I-like"/>
    <property type="match status" value="1"/>
</dbReference>
<organism evidence="2 3">
    <name type="scientific">Caerostris extrusa</name>
    <name type="common">Bark spider</name>
    <name type="synonym">Caerostris bankana</name>
    <dbReference type="NCBI Taxonomy" id="172846"/>
    <lineage>
        <taxon>Eukaryota</taxon>
        <taxon>Metazoa</taxon>
        <taxon>Ecdysozoa</taxon>
        <taxon>Arthropoda</taxon>
        <taxon>Chelicerata</taxon>
        <taxon>Arachnida</taxon>
        <taxon>Araneae</taxon>
        <taxon>Araneomorphae</taxon>
        <taxon>Entelegynae</taxon>
        <taxon>Araneoidea</taxon>
        <taxon>Araneidae</taxon>
        <taxon>Caerostris</taxon>
    </lineage>
</organism>
<sequence>MDPEILQLLSALHKVHPSIKELCSWNANGLLNKISDLLVFADPHSPDVILVQETHIRPGTNPSKSSKLHLLQNDFILYDNRRRYTYPGGTGIFYQETHSPLPSSCYDP</sequence>
<protein>
    <recommendedName>
        <fullName evidence="1">Endonuclease/exonuclease/phosphatase domain-containing protein</fullName>
    </recommendedName>
</protein>
<dbReference type="InterPro" id="IPR005135">
    <property type="entry name" value="Endo/exonuclease/phosphatase"/>
</dbReference>
<feature type="non-terminal residue" evidence="2">
    <location>
        <position position="108"/>
    </location>
</feature>
<proteinExistence type="predicted"/>
<dbReference type="InterPro" id="IPR036691">
    <property type="entry name" value="Endo/exonu/phosph_ase_sf"/>
</dbReference>
<name>A0AAV4M6L7_CAEEX</name>
<dbReference type="Pfam" id="PF03372">
    <property type="entry name" value="Exo_endo_phos"/>
    <property type="match status" value="1"/>
</dbReference>
<evidence type="ECO:0000259" key="1">
    <source>
        <dbReference type="Pfam" id="PF03372"/>
    </source>
</evidence>
<evidence type="ECO:0000313" key="2">
    <source>
        <dbReference type="EMBL" id="GIX68003.1"/>
    </source>
</evidence>
<dbReference type="EMBL" id="BPLR01019450">
    <property type="protein sequence ID" value="GIX68003.1"/>
    <property type="molecule type" value="Genomic_DNA"/>
</dbReference>
<dbReference type="Gene3D" id="3.60.10.10">
    <property type="entry name" value="Endonuclease/exonuclease/phosphatase"/>
    <property type="match status" value="1"/>
</dbReference>
<evidence type="ECO:0000313" key="3">
    <source>
        <dbReference type="Proteomes" id="UP001054945"/>
    </source>
</evidence>
<feature type="domain" description="Endonuclease/exonuclease/phosphatase" evidence="1">
    <location>
        <begin position="23"/>
        <end position="95"/>
    </location>
</feature>
<reference evidence="2 3" key="1">
    <citation type="submission" date="2021-06" db="EMBL/GenBank/DDBJ databases">
        <title>Caerostris extrusa draft genome.</title>
        <authorList>
            <person name="Kono N."/>
            <person name="Arakawa K."/>
        </authorList>
    </citation>
    <scope>NUCLEOTIDE SEQUENCE [LARGE SCALE GENOMIC DNA]</scope>
</reference>
<dbReference type="Proteomes" id="UP001054945">
    <property type="component" value="Unassembled WGS sequence"/>
</dbReference>
<gene>
    <name evidence="2" type="ORF">CEXT_299591</name>
</gene>
<dbReference type="AlphaFoldDB" id="A0AAV4M6L7"/>